<evidence type="ECO:0000313" key="1">
    <source>
        <dbReference type="EMBL" id="NOV02968.1"/>
    </source>
</evidence>
<protein>
    <submittedName>
        <fullName evidence="1">Uncharacterized protein</fullName>
    </submittedName>
</protein>
<evidence type="ECO:0000313" key="2">
    <source>
        <dbReference type="Proteomes" id="UP000618579"/>
    </source>
</evidence>
<reference evidence="1 2" key="1">
    <citation type="submission" date="2019-10" db="EMBL/GenBank/DDBJ databases">
        <title>Description of Paenibacillus pedi sp. nov.</title>
        <authorList>
            <person name="Carlier A."/>
            <person name="Qi S."/>
        </authorList>
    </citation>
    <scope>NUCLEOTIDE SEQUENCE [LARGE SCALE GENOMIC DNA]</scope>
    <source>
        <strain evidence="1 2">LMG 31457</strain>
    </source>
</reference>
<name>A0ABX1ZTH9_9BACL</name>
<accession>A0ABX1ZTH9</accession>
<dbReference type="RefSeq" id="WP_171685799.1">
    <property type="nucleotide sequence ID" value="NZ_WHNZ01000052.1"/>
</dbReference>
<gene>
    <name evidence="1" type="ORF">GC097_23470</name>
</gene>
<comment type="caution">
    <text evidence="1">The sequence shown here is derived from an EMBL/GenBank/DDBJ whole genome shotgun (WGS) entry which is preliminary data.</text>
</comment>
<proteinExistence type="predicted"/>
<sequence>MSLLLEFEEALISELSSPSVAGGTIKSLEGEGAVPSHFYGLWDSLLRRYASVVKIKGKISSKLTAEACQIHLAGKTPSICADFMRIL</sequence>
<organism evidence="1 2">
    <name type="scientific">Paenibacillus planticolens</name>
    <dbReference type="NCBI Taxonomy" id="2654976"/>
    <lineage>
        <taxon>Bacteria</taxon>
        <taxon>Bacillati</taxon>
        <taxon>Bacillota</taxon>
        <taxon>Bacilli</taxon>
        <taxon>Bacillales</taxon>
        <taxon>Paenibacillaceae</taxon>
        <taxon>Paenibacillus</taxon>
    </lineage>
</organism>
<dbReference type="Proteomes" id="UP000618579">
    <property type="component" value="Unassembled WGS sequence"/>
</dbReference>
<keyword evidence="2" id="KW-1185">Reference proteome</keyword>
<dbReference type="EMBL" id="WHNZ01000052">
    <property type="protein sequence ID" value="NOV02968.1"/>
    <property type="molecule type" value="Genomic_DNA"/>
</dbReference>